<proteinExistence type="predicted"/>
<dbReference type="SUPFAM" id="SSF50978">
    <property type="entry name" value="WD40 repeat-like"/>
    <property type="match status" value="1"/>
</dbReference>
<feature type="repeat" description="WD" evidence="5">
    <location>
        <begin position="145"/>
        <end position="185"/>
    </location>
</feature>
<feature type="compositionally biased region" description="Low complexity" evidence="6">
    <location>
        <begin position="481"/>
        <end position="494"/>
    </location>
</feature>
<dbReference type="InterPro" id="IPR036322">
    <property type="entry name" value="WD40_repeat_dom_sf"/>
</dbReference>
<dbReference type="GO" id="GO:0043130">
    <property type="term" value="F:ubiquitin binding"/>
    <property type="evidence" value="ECO:0007669"/>
    <property type="project" value="TreeGrafter"/>
</dbReference>
<name>A0A9W9CT60_9PEZI</name>
<keyword evidence="10" id="KW-1185">Reference proteome</keyword>
<dbReference type="InterPro" id="IPR015943">
    <property type="entry name" value="WD40/YVTN_repeat-like_dom_sf"/>
</dbReference>
<accession>A0A9W9CT60</accession>
<dbReference type="PROSITE" id="PS50082">
    <property type="entry name" value="WD_REPEATS_2"/>
    <property type="match status" value="4"/>
</dbReference>
<evidence type="ECO:0000259" key="7">
    <source>
        <dbReference type="PROSITE" id="PS51394"/>
    </source>
</evidence>
<dbReference type="GO" id="GO:0005634">
    <property type="term" value="C:nucleus"/>
    <property type="evidence" value="ECO:0007669"/>
    <property type="project" value="TreeGrafter"/>
</dbReference>
<reference evidence="9" key="1">
    <citation type="submission" date="2022-10" db="EMBL/GenBank/DDBJ databases">
        <title>Tapping the CABI collections for fungal endophytes: first genome assemblies for Collariella, Neodidymelliopsis, Ascochyta clinopodiicola, Didymella pomorum, Didymosphaeria variabile, Neocosmospora piperis and Neocucurbitaria cava.</title>
        <authorList>
            <person name="Hill R."/>
        </authorList>
    </citation>
    <scope>NUCLEOTIDE SEQUENCE</scope>
    <source>
        <strain evidence="9">IMI 355082</strain>
    </source>
</reference>
<sequence>MEYKLSAQLQGHESDVRDVAFPKPNTVISVSRDNTVRTWQNNSKPPSYEGTIITNGSEFINSVAYLPPTGDYPDGLIISGGKDTIIEVKKPNTTPGDNAERLLIGHAHNICSLDVSPKGTFVVSGSWDKQAIVWKVGKWEPELRLEGHDASVWSVLALDETTVVTGAADEKINIYDLRTGSSGRVRPQSTIHTSNVVRAVVKVPQGHPSGADIASAHSDGVIRLWALNGSSLGELHGHESFVYSLAALPTGELVSSGEDRSIRIWKGFECIQTITVPAISVWSVAVCKETGDIVAGSSDSVARVFTTNSDSVADAETITLFEDAVKASSIPQQQMDGFNKEKLPGPEFIKTKSGTKEGQVQMIREENGSVTAHQWSQGQWINVGTVVDTVGSSGKKVEYLGQSYDYVFDVDIEDGAPPLKLPYNLSQNPYEAATKFLGDNELPLSYLDNVANFITQNTQGATIGQDSAGPAVDEFGTGRYQPGQGSGSQQPSGPKVLPLEGYLTLATAKFDPVVKKILSISATMISAGRKDYALNPTEEATLKALTDNLGKHIASVPGIVPGTSTATPKSLPIAEDDVLLALKLASQWPDNDRLPGLDLLRCLVTSPNVATLRDPDGHSVIDIAFQSAFHTSAKISENCAMMAFRVVANLFATAEGRGVAFDHTEKVVDYMESLVGTSDSAFVGGPVGFPANRNVLTAVTTTAVNYAVLAYLVIKKRATVGGEMSPEVLGLMANVLCKIVKEQSDAEVTYRALAALGTLAAAGFGKVMKSFGADEVVRAAKADKSAEERVRNLAGECLVLLK</sequence>
<dbReference type="Gene3D" id="2.130.10.10">
    <property type="entry name" value="YVTN repeat-like/Quinoprotein amine dehydrogenase"/>
    <property type="match status" value="1"/>
</dbReference>
<dbReference type="CDD" id="cd00200">
    <property type="entry name" value="WD40"/>
    <property type="match status" value="1"/>
</dbReference>
<evidence type="ECO:0000256" key="3">
    <source>
        <dbReference type="ARBA" id="ARBA00022574"/>
    </source>
</evidence>
<comment type="subcellular location">
    <subcellularLocation>
        <location evidence="1">Cytoplasm</location>
    </subcellularLocation>
</comment>
<dbReference type="PROSITE" id="PS51394">
    <property type="entry name" value="PFU"/>
    <property type="match status" value="1"/>
</dbReference>
<feature type="repeat" description="WD" evidence="5">
    <location>
        <begin position="235"/>
        <end position="266"/>
    </location>
</feature>
<dbReference type="PANTHER" id="PTHR19849:SF0">
    <property type="entry name" value="PHOSPHOLIPASE A-2-ACTIVATING PROTEIN"/>
    <property type="match status" value="1"/>
</dbReference>
<evidence type="ECO:0000313" key="10">
    <source>
        <dbReference type="Proteomes" id="UP001140453"/>
    </source>
</evidence>
<evidence type="ECO:0000256" key="5">
    <source>
        <dbReference type="PROSITE-ProRule" id="PRU00221"/>
    </source>
</evidence>
<gene>
    <name evidence="9" type="primary">lub1</name>
    <name evidence="9" type="ORF">N0V93_008883</name>
</gene>
<dbReference type="InterPro" id="IPR038122">
    <property type="entry name" value="PFU_sf"/>
</dbReference>
<organism evidence="9 10">
    <name type="scientific">Gnomoniopsis smithogilvyi</name>
    <dbReference type="NCBI Taxonomy" id="1191159"/>
    <lineage>
        <taxon>Eukaryota</taxon>
        <taxon>Fungi</taxon>
        <taxon>Dikarya</taxon>
        <taxon>Ascomycota</taxon>
        <taxon>Pezizomycotina</taxon>
        <taxon>Sordariomycetes</taxon>
        <taxon>Sordariomycetidae</taxon>
        <taxon>Diaporthales</taxon>
        <taxon>Gnomoniaceae</taxon>
        <taxon>Gnomoniopsis</taxon>
    </lineage>
</organism>
<dbReference type="FunFam" id="2.130.10.10:FF:000236">
    <property type="entry name" value="Polyubiquitin binding protein (Doa1/Ufd3)"/>
    <property type="match status" value="1"/>
</dbReference>
<evidence type="ECO:0000259" key="8">
    <source>
        <dbReference type="PROSITE" id="PS51396"/>
    </source>
</evidence>
<dbReference type="InterPro" id="IPR011989">
    <property type="entry name" value="ARM-like"/>
</dbReference>
<dbReference type="FunFam" id="3.10.20.870:FF:000003">
    <property type="entry name" value="Polyubiquitin binding (Doa1 Ufd3) protein"/>
    <property type="match status" value="1"/>
</dbReference>
<dbReference type="InterPro" id="IPR001680">
    <property type="entry name" value="WD40_rpt"/>
</dbReference>
<dbReference type="Gene3D" id="1.25.10.10">
    <property type="entry name" value="Leucine-rich Repeat Variant"/>
    <property type="match status" value="1"/>
</dbReference>
<dbReference type="InterPro" id="IPR015155">
    <property type="entry name" value="PFU"/>
</dbReference>
<dbReference type="Gene3D" id="3.10.20.870">
    <property type="entry name" value="PFU (PLAA family ubiquitin binding), C-terminal domain"/>
    <property type="match status" value="1"/>
</dbReference>
<dbReference type="InterPro" id="IPR013535">
    <property type="entry name" value="PUL_dom"/>
</dbReference>
<dbReference type="PROSITE" id="PS51396">
    <property type="entry name" value="PUL"/>
    <property type="match status" value="1"/>
</dbReference>
<keyword evidence="2" id="KW-0963">Cytoplasm</keyword>
<keyword evidence="4" id="KW-0677">Repeat</keyword>
<dbReference type="PANTHER" id="PTHR19849">
    <property type="entry name" value="PHOSPHOLIPASE A-2-ACTIVATING PROTEIN"/>
    <property type="match status" value="1"/>
</dbReference>
<feature type="repeat" description="WD" evidence="5">
    <location>
        <begin position="103"/>
        <end position="136"/>
    </location>
</feature>
<dbReference type="Pfam" id="PF08324">
    <property type="entry name" value="PUL"/>
    <property type="match status" value="1"/>
</dbReference>
<feature type="repeat" description="WD" evidence="5">
    <location>
        <begin position="9"/>
        <end position="40"/>
    </location>
</feature>
<dbReference type="SMART" id="SM00320">
    <property type="entry name" value="WD40"/>
    <property type="match status" value="6"/>
</dbReference>
<dbReference type="Pfam" id="PF09070">
    <property type="entry name" value="PFU"/>
    <property type="match status" value="1"/>
</dbReference>
<feature type="domain" description="PFU" evidence="7">
    <location>
        <begin position="372"/>
        <end position="468"/>
    </location>
</feature>
<evidence type="ECO:0000313" key="9">
    <source>
        <dbReference type="EMBL" id="KAJ4385992.1"/>
    </source>
</evidence>
<dbReference type="GO" id="GO:0010992">
    <property type="term" value="P:ubiquitin recycling"/>
    <property type="evidence" value="ECO:0007669"/>
    <property type="project" value="TreeGrafter"/>
</dbReference>
<comment type="caution">
    <text evidence="9">The sequence shown here is derived from an EMBL/GenBank/DDBJ whole genome shotgun (WGS) entry which is preliminary data.</text>
</comment>
<feature type="region of interest" description="Disordered" evidence="6">
    <location>
        <begin position="462"/>
        <end position="494"/>
    </location>
</feature>
<keyword evidence="3 5" id="KW-0853">WD repeat</keyword>
<evidence type="ECO:0000256" key="1">
    <source>
        <dbReference type="ARBA" id="ARBA00004496"/>
    </source>
</evidence>
<dbReference type="AlphaFoldDB" id="A0A9W9CT60"/>
<feature type="domain" description="PUL" evidence="8">
    <location>
        <begin position="495"/>
        <end position="800"/>
    </location>
</feature>
<dbReference type="GO" id="GO:0043161">
    <property type="term" value="P:proteasome-mediated ubiquitin-dependent protein catabolic process"/>
    <property type="evidence" value="ECO:0007669"/>
    <property type="project" value="TreeGrafter"/>
</dbReference>
<evidence type="ECO:0000256" key="2">
    <source>
        <dbReference type="ARBA" id="ARBA00022490"/>
    </source>
</evidence>
<protein>
    <submittedName>
        <fullName evidence="9">WD repeat protein Lub1</fullName>
    </submittedName>
</protein>
<dbReference type="GO" id="GO:0005737">
    <property type="term" value="C:cytoplasm"/>
    <property type="evidence" value="ECO:0007669"/>
    <property type="project" value="UniProtKB-SubCell"/>
</dbReference>
<evidence type="ECO:0000256" key="4">
    <source>
        <dbReference type="ARBA" id="ARBA00022737"/>
    </source>
</evidence>
<dbReference type="PROSITE" id="PS50294">
    <property type="entry name" value="WD_REPEATS_REGION"/>
    <property type="match status" value="3"/>
</dbReference>
<evidence type="ECO:0000256" key="6">
    <source>
        <dbReference type="SAM" id="MobiDB-lite"/>
    </source>
</evidence>
<dbReference type="OrthoDB" id="10265988at2759"/>
<dbReference type="EMBL" id="JAPEVB010000006">
    <property type="protein sequence ID" value="KAJ4385992.1"/>
    <property type="molecule type" value="Genomic_DNA"/>
</dbReference>
<dbReference type="Pfam" id="PF00400">
    <property type="entry name" value="WD40"/>
    <property type="match status" value="4"/>
</dbReference>
<dbReference type="Proteomes" id="UP001140453">
    <property type="component" value="Unassembled WGS sequence"/>
</dbReference>